<feature type="compositionally biased region" description="Polar residues" evidence="1">
    <location>
        <begin position="402"/>
        <end position="412"/>
    </location>
</feature>
<protein>
    <submittedName>
        <fullName evidence="2">Uncharacterized protein</fullName>
    </submittedName>
</protein>
<feature type="compositionally biased region" description="Polar residues" evidence="1">
    <location>
        <begin position="234"/>
        <end position="246"/>
    </location>
</feature>
<feature type="region of interest" description="Disordered" evidence="1">
    <location>
        <begin position="391"/>
        <end position="412"/>
    </location>
</feature>
<proteinExistence type="predicted"/>
<keyword evidence="3" id="KW-1185">Reference proteome</keyword>
<dbReference type="Proteomes" id="UP001197093">
    <property type="component" value="Unassembled WGS sequence"/>
</dbReference>
<name>A0AAD4EWZ8_9PEZI</name>
<organism evidence="2 3">
    <name type="scientific">Staphylotrichum longicolle</name>
    <dbReference type="NCBI Taxonomy" id="669026"/>
    <lineage>
        <taxon>Eukaryota</taxon>
        <taxon>Fungi</taxon>
        <taxon>Dikarya</taxon>
        <taxon>Ascomycota</taxon>
        <taxon>Pezizomycotina</taxon>
        <taxon>Sordariomycetes</taxon>
        <taxon>Sordariomycetidae</taxon>
        <taxon>Sordariales</taxon>
        <taxon>Chaetomiaceae</taxon>
        <taxon>Staphylotrichum</taxon>
    </lineage>
</organism>
<evidence type="ECO:0000256" key="1">
    <source>
        <dbReference type="SAM" id="MobiDB-lite"/>
    </source>
</evidence>
<feature type="compositionally biased region" description="Low complexity" evidence="1">
    <location>
        <begin position="391"/>
        <end position="401"/>
    </location>
</feature>
<dbReference type="EMBL" id="JAHCVI010000002">
    <property type="protein sequence ID" value="KAG7288891.1"/>
    <property type="molecule type" value="Genomic_DNA"/>
</dbReference>
<evidence type="ECO:0000313" key="2">
    <source>
        <dbReference type="EMBL" id="KAG7288891.1"/>
    </source>
</evidence>
<feature type="region of interest" description="Disordered" evidence="1">
    <location>
        <begin position="139"/>
        <end position="249"/>
    </location>
</feature>
<accession>A0AAD4EWZ8</accession>
<feature type="compositionally biased region" description="Acidic residues" evidence="1">
    <location>
        <begin position="183"/>
        <end position="199"/>
    </location>
</feature>
<dbReference type="AlphaFoldDB" id="A0AAD4EWZ8"/>
<gene>
    <name evidence="2" type="ORF">NEMBOFW57_005251</name>
</gene>
<evidence type="ECO:0000313" key="3">
    <source>
        <dbReference type="Proteomes" id="UP001197093"/>
    </source>
</evidence>
<comment type="caution">
    <text evidence="2">The sequence shown here is derived from an EMBL/GenBank/DDBJ whole genome shotgun (WGS) entry which is preliminary data.</text>
</comment>
<reference evidence="2" key="1">
    <citation type="submission" date="2023-02" db="EMBL/GenBank/DDBJ databases">
        <authorList>
            <person name="Palmer J.M."/>
        </authorList>
    </citation>
    <scope>NUCLEOTIDE SEQUENCE</scope>
    <source>
        <strain evidence="2">FW57</strain>
    </source>
</reference>
<sequence>MPPKEKKERPSNFKSWETQSRLLSALVASLDNPRIDYKRIAKYLGGSATESSVEHRFRAIKVQADVVKGLVERGEDPELYKVYEIKNKGEIQKLFGASTPDGLGFQFRSINKGANVLKQAVANGEDPVDAFAAHLKGGSSAASSVPATPNHQRTTPASAKRTRSVKSTGAGAKRQKVIKPDPDLESDDDVDSPEADYSELDTTPTKLKPKVLSTPRKNPPLLPHSAWTKPGEKANSQPSPAATASVTPRPAAPSYALAPIPGSGSAVLPNGYTNPATGVGYNCAPPVTMTGAHPSAAHSTAMNMNGMRRGSAFSTESHTAGGSPPTPTLAYSFPVPNSGGNVPINHNGMGMTAGVTGMNRTNAATGTANIMGMPPNNVTSYNMTMFETASSPTASASDAQTPQTTTSSNTMAGFGTTSMATSFKSEEFTPFGGFGGGSGTGGNMSYLANNSISSDHASDRFDPSDVACAAELDLGEFVDGEEWDDAGDC</sequence>
<feature type="compositionally biased region" description="Polar residues" evidence="1">
    <location>
        <begin position="140"/>
        <end position="157"/>
    </location>
</feature>